<feature type="domain" description="Xaa-Pro dipeptidyl-peptidase C-terminal" evidence="2">
    <location>
        <begin position="553"/>
        <end position="784"/>
    </location>
</feature>
<dbReference type="Gene3D" id="2.60.120.260">
    <property type="entry name" value="Galactose-binding domain-like"/>
    <property type="match status" value="1"/>
</dbReference>
<evidence type="ECO:0000256" key="1">
    <source>
        <dbReference type="ARBA" id="ARBA00022801"/>
    </source>
</evidence>
<dbReference type="Gene3D" id="3.40.50.1820">
    <property type="entry name" value="alpha/beta hydrolase"/>
    <property type="match status" value="1"/>
</dbReference>
<dbReference type="Gene3D" id="1.10.3020.10">
    <property type="entry name" value="alpha-amino acid ester hydrolase ( Helical cap domain)"/>
    <property type="match status" value="1"/>
</dbReference>
<dbReference type="Pfam" id="PF02129">
    <property type="entry name" value="Peptidase_S15"/>
    <property type="match status" value="1"/>
</dbReference>
<dbReference type="AlphaFoldDB" id="A0A3S0S0K5"/>
<comment type="caution">
    <text evidence="3">The sequence shown here is derived from an EMBL/GenBank/DDBJ whole genome shotgun (WGS) entry which is preliminary data.</text>
</comment>
<evidence type="ECO:0000313" key="3">
    <source>
        <dbReference type="EMBL" id="RUL76055.1"/>
    </source>
</evidence>
<evidence type="ECO:0000313" key="4">
    <source>
        <dbReference type="Proteomes" id="UP000274358"/>
    </source>
</evidence>
<dbReference type="GO" id="GO:0008239">
    <property type="term" value="F:dipeptidyl-peptidase activity"/>
    <property type="evidence" value="ECO:0007669"/>
    <property type="project" value="InterPro"/>
</dbReference>
<dbReference type="InterPro" id="IPR013736">
    <property type="entry name" value="Xaa-Pro_dipept_C"/>
</dbReference>
<dbReference type="RefSeq" id="WP_126684619.1">
    <property type="nucleotide sequence ID" value="NZ_RYYV01000006.1"/>
</dbReference>
<dbReference type="SMART" id="SM00939">
    <property type="entry name" value="PepX_C"/>
    <property type="match status" value="1"/>
</dbReference>
<name>A0A3S0S0K5_9GAMM</name>
<dbReference type="InterPro" id="IPR008979">
    <property type="entry name" value="Galactose-bd-like_sf"/>
</dbReference>
<evidence type="ECO:0000259" key="2">
    <source>
        <dbReference type="SMART" id="SM00939"/>
    </source>
</evidence>
<dbReference type="SUPFAM" id="SSF49785">
    <property type="entry name" value="Galactose-binding domain-like"/>
    <property type="match status" value="1"/>
</dbReference>
<keyword evidence="1 3" id="KW-0378">Hydrolase</keyword>
<dbReference type="InterPro" id="IPR005674">
    <property type="entry name" value="CocE/Ser_esterase"/>
</dbReference>
<dbReference type="OrthoDB" id="9806163at2"/>
<proteinExistence type="predicted"/>
<dbReference type="NCBIfam" id="TIGR00976">
    <property type="entry name" value="CocE_NonD"/>
    <property type="match status" value="1"/>
</dbReference>
<protein>
    <submittedName>
        <fullName evidence="3">CocE/NonD family hydrolase</fullName>
    </submittedName>
</protein>
<dbReference type="EMBL" id="RYYV01000006">
    <property type="protein sequence ID" value="RUL76055.1"/>
    <property type="molecule type" value="Genomic_DNA"/>
</dbReference>
<keyword evidence="4" id="KW-1185">Reference proteome</keyword>
<organism evidence="3 4">
    <name type="scientific">Dyella choica</name>
    <dbReference type="NCBI Taxonomy" id="1927959"/>
    <lineage>
        <taxon>Bacteria</taxon>
        <taxon>Pseudomonadati</taxon>
        <taxon>Pseudomonadota</taxon>
        <taxon>Gammaproteobacteria</taxon>
        <taxon>Lysobacterales</taxon>
        <taxon>Rhodanobacteraceae</taxon>
        <taxon>Dyella</taxon>
    </lineage>
</organism>
<dbReference type="InterPro" id="IPR000383">
    <property type="entry name" value="Xaa-Pro-like_dom"/>
</dbReference>
<accession>A0A3S0S0K5</accession>
<dbReference type="Proteomes" id="UP000274358">
    <property type="component" value="Unassembled WGS sequence"/>
</dbReference>
<gene>
    <name evidence="3" type="ORF">EKH80_10085</name>
</gene>
<sequence length="802" mass="88956">MNVRACSLPSTASGNARVATVLLPTRAACRERKRWPHRLLKVLWPLALAAPSLSFAQTYAWTGQQASETVASQKDVSDLAARVLHDLPADPSPANLEHRYRLELVAGQYGQALQTMAALRERLRHQEVIPTRASWVTVPYEIYADTRIKGASGHVDEVEAYGEAFRQHIGKLADWPAAEVARAYAETSPTELHARFQADLDAAKGRSQLDLADAIRLASDYLAATVFGQASRLATPHIEQDDARRYIRQDNILVKEANGSSVCAYVMRPKQAAPLPTLLEFTIYAASPQVIHARARLSAAKNYVGVLGFTRGKVCSPDKPSAYRNDADDASALIDWIGKQAWSDGRVGMYGGSYDGFTQWAAAKRMPKALKAIMPSTPVAPGIDVPMEGNVFWNFVYAWPFFTLDGKFNDTATYGDTQRWQKLDQAWYASGRAYRDLEKIDGTPNPTFSEWISHPSYDAYWQAMIPYQTEFSRVTIPVLLMAGYYYGGPGAAIYYFQQLEKYAPTSEHYLVMGPYHHLSVQYGVLDDRGNLIDTLAGLSIDPVAQLDMYDLRYQWFDYVFKRAPKPAMLADKVNYEVTGANIWKHAPSLATMSDTTRRFYLVGNPADNNKTVLSETAPTGKTASIPLIVNLADRSDANHAPVGGGVVDTSIDTANGLSFVSQPLEKPTEVSGLFSGRLDFMANKKDFDLAIDLYELTPQGRYVQLSPYWTRASYAADPTRRNLLVPGREQHLAVNGNHPMSRVLQPASRLVMVLRVIKESGRQINYGSGKDVSDESAADAAKPLVIRWLTTSHIDLPIQRDK</sequence>
<reference evidence="3 4" key="1">
    <citation type="submission" date="2018-12" db="EMBL/GenBank/DDBJ databases">
        <title>Dyella dinghuensis sp. nov. DHOA06 and Dyella choica sp. nov. 4M-K27, isolated from forest soil.</title>
        <authorList>
            <person name="Qiu L.-H."/>
            <person name="Gao Z.-H."/>
        </authorList>
    </citation>
    <scope>NUCLEOTIDE SEQUENCE [LARGE SCALE GENOMIC DNA]</scope>
    <source>
        <strain evidence="3 4">4M-K27</strain>
    </source>
</reference>
<dbReference type="SUPFAM" id="SSF53474">
    <property type="entry name" value="alpha/beta-Hydrolases"/>
    <property type="match status" value="1"/>
</dbReference>
<dbReference type="Pfam" id="PF08530">
    <property type="entry name" value="PepX_C"/>
    <property type="match status" value="1"/>
</dbReference>
<dbReference type="InterPro" id="IPR029058">
    <property type="entry name" value="AB_hydrolase_fold"/>
</dbReference>